<dbReference type="STRING" id="945553.A0A0D2LZE4"/>
<keyword evidence="2" id="KW-0863">Zinc-finger</keyword>
<feature type="compositionally biased region" description="Polar residues" evidence="5">
    <location>
        <begin position="12"/>
        <end position="22"/>
    </location>
</feature>
<gene>
    <name evidence="6" type="ORF">HYPSUDRAFT_47570</name>
</gene>
<feature type="coiled-coil region" evidence="4">
    <location>
        <begin position="1198"/>
        <end position="1225"/>
    </location>
</feature>
<evidence type="ECO:0000256" key="5">
    <source>
        <dbReference type="SAM" id="MobiDB-lite"/>
    </source>
</evidence>
<evidence type="ECO:0000256" key="1">
    <source>
        <dbReference type="ARBA" id="ARBA00022723"/>
    </source>
</evidence>
<organism evidence="6 7">
    <name type="scientific">Hypholoma sublateritium (strain FD-334 SS-4)</name>
    <dbReference type="NCBI Taxonomy" id="945553"/>
    <lineage>
        <taxon>Eukaryota</taxon>
        <taxon>Fungi</taxon>
        <taxon>Dikarya</taxon>
        <taxon>Basidiomycota</taxon>
        <taxon>Agaricomycotina</taxon>
        <taxon>Agaricomycetes</taxon>
        <taxon>Agaricomycetidae</taxon>
        <taxon>Agaricales</taxon>
        <taxon>Agaricineae</taxon>
        <taxon>Strophariaceae</taxon>
        <taxon>Hypholoma</taxon>
    </lineage>
</organism>
<reference evidence="7" key="1">
    <citation type="submission" date="2014-04" db="EMBL/GenBank/DDBJ databases">
        <title>Evolutionary Origins and Diversification of the Mycorrhizal Mutualists.</title>
        <authorList>
            <consortium name="DOE Joint Genome Institute"/>
            <consortium name="Mycorrhizal Genomics Consortium"/>
            <person name="Kohler A."/>
            <person name="Kuo A."/>
            <person name="Nagy L.G."/>
            <person name="Floudas D."/>
            <person name="Copeland A."/>
            <person name="Barry K.W."/>
            <person name="Cichocki N."/>
            <person name="Veneault-Fourrey C."/>
            <person name="LaButti K."/>
            <person name="Lindquist E.A."/>
            <person name="Lipzen A."/>
            <person name="Lundell T."/>
            <person name="Morin E."/>
            <person name="Murat C."/>
            <person name="Riley R."/>
            <person name="Ohm R."/>
            <person name="Sun H."/>
            <person name="Tunlid A."/>
            <person name="Henrissat B."/>
            <person name="Grigoriev I.V."/>
            <person name="Hibbett D.S."/>
            <person name="Martin F."/>
        </authorList>
    </citation>
    <scope>NUCLEOTIDE SEQUENCE [LARGE SCALE GENOMIC DNA]</scope>
    <source>
        <strain evidence="7">FD-334 SS-4</strain>
    </source>
</reference>
<sequence length="1328" mass="151273">MPERHLQPPHLSLQTDDSNSPFQRPRSLSVAKSVSSAKTMEEHQEALWLELNEFYTQNQVAIERAAAMDVTIDKMSEVDMALETFVETASTLLPGLVGLANIHPGLGVAVFAFAGVINLDMARRGNNRKVLAVNLQMQNMMCAMFQLRKLRHIHVEEPEREEEQTRLHRLIKDIAHEIKVCGSDLDYYMDRKFVSKLINAKTYEHRFAQHVDTFARRRSELQSTITAYIAAGVDAANLGIAEVQDKLGHMDYKLEEIMQALRNLDTPREREMYTFIENNGGADKCISKDDLLVKLLLKSGDSSTSVAKGQDLAEIRQSLRSELDERLDKVLDANVPRFEKLLKVQSNNLDRILDKIENQGYEISDHSRKLDKLVTTTISILEEEKLIRKATAPIMSIPFTDPVLKFIWDRMGLKGSVKAKTFVLTFRDHILGQDEPFAEFATPVVPRHTIYTPFSNLSPSISLLHSELEDQWALKYIDVSHVQPVIEAIDEDGSGFISVKEANTFAISRPKNWSFLRWVAYWAAGWHVNITSYRTKVYVLAQQIHQALFSVHPANRSYAEEYMSNKSFNALEALLRSVTPLPDSTHVDSKLADIANSMSTLMESRLMMNLDEMSFVLESPATVNLVVGSGRIETWILPLLCLVLKRHLDIMRFAQSRIIHEKEFTSHSKTLESIFSLFNDRIEHLQSIFRTHVNHDEKAQFEKFAFGMFAVAHAEKHAVLSKNTLLTYKDDKVSLSRMSDPHSNPEPIPTSILTKGSGPEFEFDEIDIPSFEAMVHPMEGLWTGQCIRTNNSRIAFQGFFQFNIDPIVNGILAGKGETYLGEVEFRGEVKPDLETHSGLFNVELRIDSSKYADLWCSGQYDPVRESISGKWVVDDDSGDFPPMDEAEERQLDLRLPCGHFYITRTPASVYRFRWLLDNHPHNTFPNLARQRWAFAIEAVRFQTQQRFSSWTFLRARAAERREWMKLTMQRELDKISPTSKPQLSDEGKDRLFALRLTVHPTIGRFYDSLSNYFFKRMAFTIGPYSCYICGRRIIFSRYHCITCMDDNFSNQLDLCEDCIDIPFPGGAFEHHESHSLIRSTRRIFDCEMASIILQARSSSGRVKSLFNLGSDLHHGVSPVAKPEFRMPRRGPTAEVLPCCDCCGQAISLPCWVCVICSLVHICMSCQRQRSPLTKRKDGIANGHSFYHPLLRISDKSQVEAAELKTTRLERQLQDLNGTILALSQKIDTQLGTSRMQELTRHSLEQQQGVALVDRDAELVPVASIQEKIARSRTTANFNAKRKRAEDAVSTTRFEERMLALENKVDRQFAHLLSLVQQLVPPSPRSGAS</sequence>
<keyword evidence="7" id="KW-1185">Reference proteome</keyword>
<dbReference type="SUPFAM" id="SSF57850">
    <property type="entry name" value="RING/U-box"/>
    <property type="match status" value="1"/>
</dbReference>
<feature type="region of interest" description="Disordered" evidence="5">
    <location>
        <begin position="1"/>
        <end position="28"/>
    </location>
</feature>
<keyword evidence="1" id="KW-0479">Metal-binding</keyword>
<dbReference type="InterPro" id="IPR043145">
    <property type="entry name" value="Znf_ZZ_sf"/>
</dbReference>
<evidence type="ECO:0000313" key="6">
    <source>
        <dbReference type="EMBL" id="KJA16253.1"/>
    </source>
</evidence>
<evidence type="ECO:0000313" key="7">
    <source>
        <dbReference type="Proteomes" id="UP000054270"/>
    </source>
</evidence>
<protein>
    <recommendedName>
        <fullName evidence="8">EF-hand domain-containing protein</fullName>
    </recommendedName>
</protein>
<dbReference type="Gene3D" id="3.30.60.90">
    <property type="match status" value="1"/>
</dbReference>
<dbReference type="EMBL" id="KN817625">
    <property type="protein sequence ID" value="KJA16253.1"/>
    <property type="molecule type" value="Genomic_DNA"/>
</dbReference>
<dbReference type="OrthoDB" id="2122982at2759"/>
<dbReference type="OMA" id="DCEMASI"/>
<keyword evidence="3" id="KW-0862">Zinc</keyword>
<evidence type="ECO:0000256" key="2">
    <source>
        <dbReference type="ARBA" id="ARBA00022771"/>
    </source>
</evidence>
<proteinExistence type="predicted"/>
<evidence type="ECO:0000256" key="3">
    <source>
        <dbReference type="ARBA" id="ARBA00022833"/>
    </source>
</evidence>
<accession>A0A0D2LZE4</accession>
<dbReference type="Proteomes" id="UP000054270">
    <property type="component" value="Unassembled WGS sequence"/>
</dbReference>
<keyword evidence="4" id="KW-0175">Coiled coil</keyword>
<evidence type="ECO:0008006" key="8">
    <source>
        <dbReference type="Google" id="ProtNLM"/>
    </source>
</evidence>
<dbReference type="GO" id="GO:0008270">
    <property type="term" value="F:zinc ion binding"/>
    <property type="evidence" value="ECO:0007669"/>
    <property type="project" value="UniProtKB-KW"/>
</dbReference>
<evidence type="ECO:0000256" key="4">
    <source>
        <dbReference type="SAM" id="Coils"/>
    </source>
</evidence>
<name>A0A0D2LZE4_HYPSF</name>